<gene>
    <name evidence="2" type="ORF">EV131_12340</name>
    <name evidence="1" type="ORF">FHS25_006854</name>
</gene>
<evidence type="ECO:0000313" key="3">
    <source>
        <dbReference type="Proteomes" id="UP000295021"/>
    </source>
</evidence>
<evidence type="ECO:0000313" key="2">
    <source>
        <dbReference type="EMBL" id="TCU14223.1"/>
    </source>
</evidence>
<dbReference type="Proteomes" id="UP000542811">
    <property type="component" value="Unassembled WGS sequence"/>
</dbReference>
<name>A0AAX2QCR0_9HYPH</name>
<dbReference type="Proteomes" id="UP000295021">
    <property type="component" value="Unassembled WGS sequence"/>
</dbReference>
<dbReference type="EMBL" id="SMBI01000023">
    <property type="protein sequence ID" value="TCU14223.1"/>
    <property type="molecule type" value="Genomic_DNA"/>
</dbReference>
<evidence type="ECO:0000313" key="1">
    <source>
        <dbReference type="EMBL" id="MBB3166337.1"/>
    </source>
</evidence>
<evidence type="ECO:0000313" key="4">
    <source>
        <dbReference type="Proteomes" id="UP000542811"/>
    </source>
</evidence>
<comment type="caution">
    <text evidence="2">The sequence shown here is derived from an EMBL/GenBank/DDBJ whole genome shotgun (WGS) entry which is preliminary data.</text>
</comment>
<reference evidence="1 4" key="2">
    <citation type="submission" date="2020-08" db="EMBL/GenBank/DDBJ databases">
        <title>Genomic Encyclopedia of Type Strains, Phase III (KMG-III): the genomes of soil and plant-associated and newly described type strains.</title>
        <authorList>
            <person name="Whitman W."/>
        </authorList>
    </citation>
    <scope>NUCLEOTIDE SEQUENCE [LARGE SCALE GENOMIC DNA]</scope>
    <source>
        <strain evidence="1 4">CECT 8280</strain>
    </source>
</reference>
<organism evidence="2 3">
    <name type="scientific">Rhizobium laguerreae</name>
    <dbReference type="NCBI Taxonomy" id="1076926"/>
    <lineage>
        <taxon>Bacteria</taxon>
        <taxon>Pseudomonadati</taxon>
        <taxon>Pseudomonadota</taxon>
        <taxon>Alphaproteobacteria</taxon>
        <taxon>Hyphomicrobiales</taxon>
        <taxon>Rhizobiaceae</taxon>
        <taxon>Rhizobium/Agrobacterium group</taxon>
        <taxon>Rhizobium</taxon>
    </lineage>
</organism>
<proteinExistence type="predicted"/>
<sequence>MPDLNGYYCVMGNRIARERRAKLRKLAWFCRSCASR</sequence>
<dbReference type="AlphaFoldDB" id="A0AAX2QCR0"/>
<reference evidence="2 3" key="1">
    <citation type="submission" date="2019-03" db="EMBL/GenBank/DDBJ databases">
        <title>Genomic Encyclopedia of Type Strains, Phase IV (KMG-V): Genome sequencing to study the core and pangenomes of soil and plant-associated prokaryotes.</title>
        <authorList>
            <person name="Whitman W."/>
        </authorList>
    </citation>
    <scope>NUCLEOTIDE SEQUENCE [LARGE SCALE GENOMIC DNA]</scope>
    <source>
        <strain evidence="2 3">FB403</strain>
    </source>
</reference>
<accession>A0AAX2QCR0</accession>
<keyword evidence="4" id="KW-1185">Reference proteome</keyword>
<protein>
    <submittedName>
        <fullName evidence="2">Uncharacterized protein</fullName>
    </submittedName>
</protein>
<dbReference type="EMBL" id="JACHXX010000016">
    <property type="protein sequence ID" value="MBB3166337.1"/>
    <property type="molecule type" value="Genomic_DNA"/>
</dbReference>